<reference evidence="1" key="1">
    <citation type="submission" date="2020-09" db="EMBL/GenBank/DDBJ databases">
        <authorList>
            <person name="Kikuchi T."/>
        </authorList>
    </citation>
    <scope>NUCLEOTIDE SEQUENCE</scope>
    <source>
        <strain evidence="1">SH1</strain>
    </source>
</reference>
<dbReference type="InterPro" id="IPR005331">
    <property type="entry name" value="Sulfotransferase"/>
</dbReference>
<evidence type="ECO:0000313" key="1">
    <source>
        <dbReference type="EMBL" id="CAD5207180.1"/>
    </source>
</evidence>
<dbReference type="PANTHER" id="PTHR22900">
    <property type="entry name" value="PROTEIN CBG14245-RELATED"/>
    <property type="match status" value="1"/>
</dbReference>
<dbReference type="AlphaFoldDB" id="A0A811JV48"/>
<name>A0A811JV48_9BILA</name>
<accession>A0A811JV48</accession>
<comment type="caution">
    <text evidence="1">The sequence shown here is derived from an EMBL/GenBank/DDBJ whole genome shotgun (WGS) entry which is preliminary data.</text>
</comment>
<dbReference type="PANTHER" id="PTHR22900:SF5">
    <property type="entry name" value="PROTEIN CBG14245"/>
    <property type="match status" value="1"/>
</dbReference>
<keyword evidence="2" id="KW-1185">Reference proteome</keyword>
<dbReference type="GO" id="GO:1902884">
    <property type="term" value="P:positive regulation of response to oxidative stress"/>
    <property type="evidence" value="ECO:0007669"/>
    <property type="project" value="InterPro"/>
</dbReference>
<organism evidence="1 2">
    <name type="scientific">Bursaphelenchus okinawaensis</name>
    <dbReference type="NCBI Taxonomy" id="465554"/>
    <lineage>
        <taxon>Eukaryota</taxon>
        <taxon>Metazoa</taxon>
        <taxon>Ecdysozoa</taxon>
        <taxon>Nematoda</taxon>
        <taxon>Chromadorea</taxon>
        <taxon>Rhabditida</taxon>
        <taxon>Tylenchina</taxon>
        <taxon>Tylenchomorpha</taxon>
        <taxon>Aphelenchoidea</taxon>
        <taxon>Aphelenchoididae</taxon>
        <taxon>Bursaphelenchus</taxon>
    </lineage>
</organism>
<dbReference type="GO" id="GO:0016020">
    <property type="term" value="C:membrane"/>
    <property type="evidence" value="ECO:0007669"/>
    <property type="project" value="InterPro"/>
</dbReference>
<evidence type="ECO:0000313" key="2">
    <source>
        <dbReference type="Proteomes" id="UP000614601"/>
    </source>
</evidence>
<dbReference type="GO" id="GO:0047756">
    <property type="term" value="F:chondroitin 4-sulfotransferase activity"/>
    <property type="evidence" value="ECO:0007669"/>
    <property type="project" value="InterPro"/>
</dbReference>
<evidence type="ECO:0008006" key="3">
    <source>
        <dbReference type="Google" id="ProtNLM"/>
    </source>
</evidence>
<sequence>MSNMKFILYFNQDPLPQYSDFGIVNSTEICKSNDKGKCTEEYKRLETRIRFTSKYNIAACIIQKSMSTVLQGMICYLRNEKAFERQKRHINELSRDRFCLHKNEDNSMTHAMERIVSQSGVNKRKAERVMRQTKKIVVVREPVERFLSGFVDKCIRKPYTKNYCNGCKANMTCFILREYDRMLRQGQLTKLSRTFEDRHFFPQTWRCDFDKYPISTYEKVHYTTNTSELFNRFKIVLNNIPERSLQFLKNELTLPTVHTTKDSEAREYLEKRLLTSPYLMEYVVRMFYYDFVNLGYRVPEFQFKQKKV</sequence>
<gene>
    <name evidence="1" type="ORF">BOKJ2_LOCUS1864</name>
</gene>
<dbReference type="EMBL" id="CAJFCW020000001">
    <property type="protein sequence ID" value="CAG9084658.1"/>
    <property type="molecule type" value="Genomic_DNA"/>
</dbReference>
<dbReference type="Proteomes" id="UP000614601">
    <property type="component" value="Unassembled WGS sequence"/>
</dbReference>
<dbReference type="GO" id="GO:0050650">
    <property type="term" value="P:chondroitin sulfate proteoglycan biosynthetic process"/>
    <property type="evidence" value="ECO:0007669"/>
    <property type="project" value="InterPro"/>
</dbReference>
<protein>
    <recommendedName>
        <fullName evidence="3">Carbohydrate sulfotransferase</fullName>
    </recommendedName>
</protein>
<dbReference type="EMBL" id="CAJFDH010000001">
    <property type="protein sequence ID" value="CAD5207180.1"/>
    <property type="molecule type" value="Genomic_DNA"/>
</dbReference>
<dbReference type="Proteomes" id="UP000783686">
    <property type="component" value="Unassembled WGS sequence"/>
</dbReference>
<dbReference type="InterPro" id="IPR007669">
    <property type="entry name" value="Chst-1-like"/>
</dbReference>
<proteinExistence type="predicted"/>
<dbReference type="Pfam" id="PF03567">
    <property type="entry name" value="Sulfotransfer_2"/>
    <property type="match status" value="1"/>
</dbReference>
<dbReference type="OrthoDB" id="408912at2759"/>